<evidence type="ECO:0000313" key="2">
    <source>
        <dbReference type="EMBL" id="KAL0994428.1"/>
    </source>
</evidence>
<dbReference type="PANTHER" id="PTHR35258">
    <property type="entry name" value="SPERMATOGENESIS-ASSOCIATED PROTEIN 22"/>
    <property type="match status" value="1"/>
</dbReference>
<keyword evidence="3" id="KW-1185">Reference proteome</keyword>
<feature type="compositionally biased region" description="Low complexity" evidence="1">
    <location>
        <begin position="165"/>
        <end position="175"/>
    </location>
</feature>
<feature type="compositionally biased region" description="Pro residues" evidence="1">
    <location>
        <begin position="178"/>
        <end position="202"/>
    </location>
</feature>
<gene>
    <name evidence="2" type="ORF">UPYG_G00122070</name>
</gene>
<feature type="compositionally biased region" description="Polar residues" evidence="1">
    <location>
        <begin position="213"/>
        <end position="231"/>
    </location>
</feature>
<feature type="region of interest" description="Disordered" evidence="1">
    <location>
        <begin position="88"/>
        <end position="249"/>
    </location>
</feature>
<dbReference type="AlphaFoldDB" id="A0ABD0X583"/>
<name>A0ABD0X583_UMBPY</name>
<dbReference type="EMBL" id="JAGEUA010000003">
    <property type="protein sequence ID" value="KAL0994428.1"/>
    <property type="molecule type" value="Genomic_DNA"/>
</dbReference>
<comment type="caution">
    <text evidence="2">The sequence shown here is derived from an EMBL/GenBank/DDBJ whole genome shotgun (WGS) entry which is preliminary data.</text>
</comment>
<organism evidence="2 3">
    <name type="scientific">Umbra pygmaea</name>
    <name type="common">Eastern mudminnow</name>
    <dbReference type="NCBI Taxonomy" id="75934"/>
    <lineage>
        <taxon>Eukaryota</taxon>
        <taxon>Metazoa</taxon>
        <taxon>Chordata</taxon>
        <taxon>Craniata</taxon>
        <taxon>Vertebrata</taxon>
        <taxon>Euteleostomi</taxon>
        <taxon>Actinopterygii</taxon>
        <taxon>Neopterygii</taxon>
        <taxon>Teleostei</taxon>
        <taxon>Protacanthopterygii</taxon>
        <taxon>Esociformes</taxon>
        <taxon>Umbridae</taxon>
        <taxon>Umbra</taxon>
    </lineage>
</organism>
<evidence type="ECO:0008006" key="4">
    <source>
        <dbReference type="Google" id="ProtNLM"/>
    </source>
</evidence>
<dbReference type="PANTHER" id="PTHR35258:SF1">
    <property type="entry name" value="SPERMATOGENESIS-ASSOCIATED PROTEIN 22"/>
    <property type="match status" value="1"/>
</dbReference>
<evidence type="ECO:0000256" key="1">
    <source>
        <dbReference type="SAM" id="MobiDB-lite"/>
    </source>
</evidence>
<reference evidence="2 3" key="1">
    <citation type="submission" date="2024-06" db="EMBL/GenBank/DDBJ databases">
        <authorList>
            <person name="Pan Q."/>
            <person name="Wen M."/>
            <person name="Jouanno E."/>
            <person name="Zahm M."/>
            <person name="Klopp C."/>
            <person name="Cabau C."/>
            <person name="Louis A."/>
            <person name="Berthelot C."/>
            <person name="Parey E."/>
            <person name="Roest Crollius H."/>
            <person name="Montfort J."/>
            <person name="Robinson-Rechavi M."/>
            <person name="Bouchez O."/>
            <person name="Lampietro C."/>
            <person name="Lopez Roques C."/>
            <person name="Donnadieu C."/>
            <person name="Postlethwait J."/>
            <person name="Bobe J."/>
            <person name="Verreycken H."/>
            <person name="Guiguen Y."/>
        </authorList>
    </citation>
    <scope>NUCLEOTIDE SEQUENCE [LARGE SCALE GENOMIC DNA]</scope>
    <source>
        <strain evidence="2">Up_M1</strain>
        <tissue evidence="2">Testis</tissue>
    </source>
</reference>
<proteinExistence type="predicted"/>
<dbReference type="InterPro" id="IPR033536">
    <property type="entry name" value="Spata22"/>
</dbReference>
<dbReference type="Proteomes" id="UP001557470">
    <property type="component" value="Unassembled WGS sequence"/>
</dbReference>
<feature type="compositionally biased region" description="Polar residues" evidence="1">
    <location>
        <begin position="106"/>
        <end position="149"/>
    </location>
</feature>
<evidence type="ECO:0000313" key="3">
    <source>
        <dbReference type="Proteomes" id="UP001557470"/>
    </source>
</evidence>
<accession>A0ABD0X583</accession>
<sequence length="387" mass="42805">MRRYENQQARPTAGCLSVPLFNQKKRSRLPLTSNPSENECWSMFTHSSASSPNTSCNTGHVQDQASSCPALAAQRSQWNRQGIQQQIQLQAHSPSSRAQAPEGRSFTHQYKTGNTGAQVVQQQPAGRQDYGASTNSRQSVSNAPGSSGNAHGKLVPLSYYSQMGQQQQADYRQVQANPPEPPVYPRQSKLPPPPSRPSPGPTCKPSLGPGLQKQDTTWTFKSRTSSGSQKQLMKDSRHTHQSQHAFQPQMPPVFQVKPVAERSLRILTAVVSGMRHWSQFKDRALYLFEVFGTLDSAVTVGSHGAKNFLIRDGKDVIQCVFYENELTLPRLIRGQVHRCVGTFDCSRDTLTCMSVRAALPSEQRTSHESVKASDAEMRSLVKSLSEV</sequence>
<protein>
    <recommendedName>
        <fullName evidence="4">Spermatogenesis-associated protein 22</fullName>
    </recommendedName>
</protein>